<dbReference type="InterPro" id="IPR020103">
    <property type="entry name" value="PsdUridine_synth_cat_dom_sf"/>
</dbReference>
<accession>A0A1C7MA39</accession>
<organism evidence="2 3">
    <name type="scientific">Grifola frondosa</name>
    <name type="common">Maitake</name>
    <name type="synonym">Polyporus frondosus</name>
    <dbReference type="NCBI Taxonomy" id="5627"/>
    <lineage>
        <taxon>Eukaryota</taxon>
        <taxon>Fungi</taxon>
        <taxon>Dikarya</taxon>
        <taxon>Basidiomycota</taxon>
        <taxon>Agaricomycotina</taxon>
        <taxon>Agaricomycetes</taxon>
        <taxon>Polyporales</taxon>
        <taxon>Grifolaceae</taxon>
        <taxon>Grifola</taxon>
    </lineage>
</organism>
<dbReference type="Pfam" id="PF01416">
    <property type="entry name" value="PseudoU_synth_1"/>
    <property type="match status" value="1"/>
</dbReference>
<dbReference type="AlphaFoldDB" id="A0A1C7MA39"/>
<gene>
    <name evidence="2" type="ORF">A0H81_06139</name>
</gene>
<dbReference type="InterPro" id="IPR020097">
    <property type="entry name" value="PsdUridine_synth_TruA_a/b_dom"/>
</dbReference>
<dbReference type="GO" id="GO:0009982">
    <property type="term" value="F:pseudouridine synthase activity"/>
    <property type="evidence" value="ECO:0007669"/>
    <property type="project" value="InterPro"/>
</dbReference>
<dbReference type="OrthoDB" id="10256309at2759"/>
<feature type="domain" description="Pseudouridine synthase I TruA alpha/beta" evidence="1">
    <location>
        <begin position="14"/>
        <end position="56"/>
    </location>
</feature>
<evidence type="ECO:0000313" key="3">
    <source>
        <dbReference type="Proteomes" id="UP000092993"/>
    </source>
</evidence>
<keyword evidence="3" id="KW-1185">Reference proteome</keyword>
<dbReference type="Gene3D" id="3.30.70.660">
    <property type="entry name" value="Pseudouridine synthase I, catalytic domain, C-terminal subdomain"/>
    <property type="match status" value="1"/>
</dbReference>
<dbReference type="Proteomes" id="UP000092993">
    <property type="component" value="Unassembled WGS sequence"/>
</dbReference>
<reference evidence="2 3" key="1">
    <citation type="submission" date="2016-03" db="EMBL/GenBank/DDBJ databases">
        <title>Whole genome sequencing of Grifola frondosa 9006-11.</title>
        <authorList>
            <person name="Min B."/>
            <person name="Park H."/>
            <person name="Kim J.-G."/>
            <person name="Cho H."/>
            <person name="Oh Y.-L."/>
            <person name="Kong W.-S."/>
            <person name="Choi I.-G."/>
        </authorList>
    </citation>
    <scope>NUCLEOTIDE SEQUENCE [LARGE SCALE GENOMIC DNA]</scope>
    <source>
        <strain evidence="2 3">9006-11</strain>
    </source>
</reference>
<dbReference type="InterPro" id="IPR020095">
    <property type="entry name" value="PsdUridine_synth_TruA_C"/>
</dbReference>
<dbReference type="GO" id="GO:0001522">
    <property type="term" value="P:pseudouridine synthesis"/>
    <property type="evidence" value="ECO:0007669"/>
    <property type="project" value="InterPro"/>
</dbReference>
<proteinExistence type="predicted"/>
<dbReference type="GO" id="GO:0003723">
    <property type="term" value="F:RNA binding"/>
    <property type="evidence" value="ECO:0007669"/>
    <property type="project" value="InterPro"/>
</dbReference>
<name>A0A1C7MA39_GRIFR</name>
<protein>
    <recommendedName>
        <fullName evidence="1">Pseudouridine synthase I TruA alpha/beta domain-containing protein</fullName>
    </recommendedName>
</protein>
<dbReference type="EMBL" id="LUGG01000006">
    <property type="protein sequence ID" value="OBZ73793.1"/>
    <property type="molecule type" value="Genomic_DNA"/>
</dbReference>
<dbReference type="SUPFAM" id="SSF55120">
    <property type="entry name" value="Pseudouridine synthase"/>
    <property type="match status" value="1"/>
</dbReference>
<evidence type="ECO:0000313" key="2">
    <source>
        <dbReference type="EMBL" id="OBZ73793.1"/>
    </source>
</evidence>
<evidence type="ECO:0000259" key="1">
    <source>
        <dbReference type="Pfam" id="PF01416"/>
    </source>
</evidence>
<sequence>MKSIQIADPVVHGDTEWIEVMFHGQSFMLHQIRKMMSALVLACRTGTPPHIIEELYGPRMAFIPKMPALASCWNTQYLSHTAGK</sequence>
<dbReference type="STRING" id="5627.A0A1C7MA39"/>
<comment type="caution">
    <text evidence="2">The sequence shown here is derived from an EMBL/GenBank/DDBJ whole genome shotgun (WGS) entry which is preliminary data.</text>
</comment>